<reference evidence="3" key="1">
    <citation type="submission" date="2022-10" db="EMBL/GenBank/DDBJ databases">
        <title>Genome assembly of Pristionchus species.</title>
        <authorList>
            <person name="Yoshida K."/>
            <person name="Sommer R.J."/>
        </authorList>
    </citation>
    <scope>NUCLEOTIDE SEQUENCE [LARGE SCALE GENOMIC DNA]</scope>
    <source>
        <strain evidence="3">RS5460</strain>
    </source>
</reference>
<feature type="non-terminal residue" evidence="2">
    <location>
        <position position="1"/>
    </location>
</feature>
<dbReference type="EMBL" id="BTRK01000001">
    <property type="protein sequence ID" value="GMR32378.1"/>
    <property type="molecule type" value="Genomic_DNA"/>
</dbReference>
<organism evidence="2 3">
    <name type="scientific">Pristionchus mayeri</name>
    <dbReference type="NCBI Taxonomy" id="1317129"/>
    <lineage>
        <taxon>Eukaryota</taxon>
        <taxon>Metazoa</taxon>
        <taxon>Ecdysozoa</taxon>
        <taxon>Nematoda</taxon>
        <taxon>Chromadorea</taxon>
        <taxon>Rhabditida</taxon>
        <taxon>Rhabditina</taxon>
        <taxon>Diplogasteromorpha</taxon>
        <taxon>Diplogasteroidea</taxon>
        <taxon>Neodiplogasteridae</taxon>
        <taxon>Pristionchus</taxon>
    </lineage>
</organism>
<keyword evidence="1" id="KW-0472">Membrane</keyword>
<keyword evidence="1" id="KW-1133">Transmembrane helix</keyword>
<evidence type="ECO:0000313" key="3">
    <source>
        <dbReference type="Proteomes" id="UP001328107"/>
    </source>
</evidence>
<dbReference type="Proteomes" id="UP001328107">
    <property type="component" value="Unassembled WGS sequence"/>
</dbReference>
<feature type="transmembrane region" description="Helical" evidence="1">
    <location>
        <begin position="12"/>
        <end position="33"/>
    </location>
</feature>
<keyword evidence="1" id="KW-0812">Transmembrane</keyword>
<dbReference type="AlphaFoldDB" id="A0AAN4Z1M2"/>
<keyword evidence="3" id="KW-1185">Reference proteome</keyword>
<evidence type="ECO:0000313" key="2">
    <source>
        <dbReference type="EMBL" id="GMR32378.1"/>
    </source>
</evidence>
<proteinExistence type="predicted"/>
<feature type="transmembrane region" description="Helical" evidence="1">
    <location>
        <begin position="45"/>
        <end position="63"/>
    </location>
</feature>
<comment type="caution">
    <text evidence="2">The sequence shown here is derived from an EMBL/GenBank/DDBJ whole genome shotgun (WGS) entry which is preliminary data.</text>
</comment>
<sequence length="107" mass="12766">VSETIELTRVIFPICAIDSILYLLLIVMGFLMNGKTIDYKTYAPIARWISTIQTLSATLFILARHRLFIRRIRNILGMKGRERSRKLQLVDKRNMTDQYFEMFRNHW</sequence>
<protein>
    <submittedName>
        <fullName evidence="2">Uncharacterized protein</fullName>
    </submittedName>
</protein>
<evidence type="ECO:0000256" key="1">
    <source>
        <dbReference type="SAM" id="Phobius"/>
    </source>
</evidence>
<name>A0AAN4Z1M2_9BILA</name>
<gene>
    <name evidence="2" type="ORF">PMAYCL1PPCAC_02573</name>
</gene>
<accession>A0AAN4Z1M2</accession>